<evidence type="ECO:0000256" key="1">
    <source>
        <dbReference type="SAM" id="MobiDB-lite"/>
    </source>
</evidence>
<name>A0ABD0YNU8_9HEMI</name>
<proteinExistence type="predicted"/>
<dbReference type="Proteomes" id="UP001558652">
    <property type="component" value="Unassembled WGS sequence"/>
</dbReference>
<organism evidence="2 3">
    <name type="scientific">Ranatra chinensis</name>
    <dbReference type="NCBI Taxonomy" id="642074"/>
    <lineage>
        <taxon>Eukaryota</taxon>
        <taxon>Metazoa</taxon>
        <taxon>Ecdysozoa</taxon>
        <taxon>Arthropoda</taxon>
        <taxon>Hexapoda</taxon>
        <taxon>Insecta</taxon>
        <taxon>Pterygota</taxon>
        <taxon>Neoptera</taxon>
        <taxon>Paraneoptera</taxon>
        <taxon>Hemiptera</taxon>
        <taxon>Heteroptera</taxon>
        <taxon>Panheteroptera</taxon>
        <taxon>Nepomorpha</taxon>
        <taxon>Nepidae</taxon>
        <taxon>Ranatrinae</taxon>
        <taxon>Ranatra</taxon>
    </lineage>
</organism>
<keyword evidence="3" id="KW-1185">Reference proteome</keyword>
<dbReference type="EMBL" id="JBFDAA010000005">
    <property type="protein sequence ID" value="KAL1132184.1"/>
    <property type="molecule type" value="Genomic_DNA"/>
</dbReference>
<feature type="compositionally biased region" description="Low complexity" evidence="1">
    <location>
        <begin position="39"/>
        <end position="55"/>
    </location>
</feature>
<dbReference type="AlphaFoldDB" id="A0ABD0YNU8"/>
<feature type="region of interest" description="Disordered" evidence="1">
    <location>
        <begin position="1"/>
        <end position="88"/>
    </location>
</feature>
<evidence type="ECO:0000313" key="3">
    <source>
        <dbReference type="Proteomes" id="UP001558652"/>
    </source>
</evidence>
<gene>
    <name evidence="2" type="ORF">AAG570_010141</name>
</gene>
<reference evidence="2 3" key="1">
    <citation type="submission" date="2024-07" db="EMBL/GenBank/DDBJ databases">
        <title>Chromosome-level genome assembly of the water stick insect Ranatra chinensis (Heteroptera: Nepidae).</title>
        <authorList>
            <person name="Liu X."/>
        </authorList>
    </citation>
    <scope>NUCLEOTIDE SEQUENCE [LARGE SCALE GENOMIC DNA]</scope>
    <source>
        <strain evidence="2">Cailab_2021Rc</strain>
        <tissue evidence="2">Muscle</tissue>
    </source>
</reference>
<evidence type="ECO:0000313" key="2">
    <source>
        <dbReference type="EMBL" id="KAL1132184.1"/>
    </source>
</evidence>
<accession>A0ABD0YNU8</accession>
<sequence>MGSAWRPPTSPKSRNRRGRPPLAPPRSQSVEALLDSAPSSNNNSNNQQSTTTINSCAGVPQIEDRSKRAHSVGHEIQQHQLPEETPLQQTEVCTLELTSAESPPSPSFRLSRSTDSLALASDADTLKRKRNFMDRCVNKMRSLIKK</sequence>
<protein>
    <submittedName>
        <fullName evidence="2">Uncharacterized protein</fullName>
    </submittedName>
</protein>
<feature type="compositionally biased region" description="Basic and acidic residues" evidence="1">
    <location>
        <begin position="62"/>
        <end position="77"/>
    </location>
</feature>
<comment type="caution">
    <text evidence="2">The sequence shown here is derived from an EMBL/GenBank/DDBJ whole genome shotgun (WGS) entry which is preliminary data.</text>
</comment>